<evidence type="ECO:0000256" key="2">
    <source>
        <dbReference type="SAM" id="SignalP"/>
    </source>
</evidence>
<sequence length="506" mass="53860">MRVTLSACLAIAWFAGGAFSAILPRGWPTNDHGLGREALLTPRVHDPTLRMTKAAFAPFQNFTGSTQAVTSTLPFTASILDETTFLTTSAAPSTSTISLVENCYVIADKVVTGSETITPIFKTPMASEPSCSVANTVTVTITEILSRTMESFTPASSTTKQPTLTTPTASEPSPTVGSIISIPSSIKAQVTKSATAFHSIGLGSGGWNASTFVTTLTGEAVKAGMAGYEMQHVTTKSSTLSKQSQVHERWIRDTVTATINGKVVSWKNERNGEQLSSLVSTKSTAPIQTSGTLTSKVTAGATPTSCGETGFFKISFDDLPVYSPGKNQTAAFPPIFSPYHHFFFSSGWSYGPPSAGPFAPVSYPHIGIHVPTKRNGGKTQSKGIFGGGSRASQRLFWFDAFSAEVGCDNGNSTHTCELTIQGLKYSAESGTEVRAGITKFAIPPCHESKHCTLTDVLFGDGFNGLSGIEIEAQVAGRAVMWYIDDILLRWHDDTCAAGIKRQRSRF</sequence>
<dbReference type="OMA" id="FTMDFDD"/>
<feature type="region of interest" description="Disordered" evidence="1">
    <location>
        <begin position="152"/>
        <end position="176"/>
    </location>
</feature>
<dbReference type="InParanoid" id="E5R0I4"/>
<feature type="compositionally biased region" description="Low complexity" evidence="1">
    <location>
        <begin position="158"/>
        <end position="168"/>
    </location>
</feature>
<dbReference type="Proteomes" id="UP000002669">
    <property type="component" value="Unassembled WGS sequence"/>
</dbReference>
<reference evidence="5" key="1">
    <citation type="journal article" date="2012" name="MBio">
        <title>Comparative genome analysis of Trichophyton rubrum and related dermatophytes reveals candidate genes involved in infection.</title>
        <authorList>
            <person name="Martinez D.A."/>
            <person name="Oliver B.G."/>
            <person name="Graeser Y."/>
            <person name="Goldberg J.M."/>
            <person name="Li W."/>
            <person name="Martinez-Rossi N.M."/>
            <person name="Monod M."/>
            <person name="Shelest E."/>
            <person name="Barton R.C."/>
            <person name="Birch E."/>
            <person name="Brakhage A.A."/>
            <person name="Chen Z."/>
            <person name="Gurr S.J."/>
            <person name="Heiman D."/>
            <person name="Heitman J."/>
            <person name="Kosti I."/>
            <person name="Rossi A."/>
            <person name="Saif S."/>
            <person name="Samalova M."/>
            <person name="Saunders C.W."/>
            <person name="Shea T."/>
            <person name="Summerbell R.C."/>
            <person name="Xu J."/>
            <person name="Young S."/>
            <person name="Zeng Q."/>
            <person name="Birren B.W."/>
            <person name="Cuomo C.A."/>
            <person name="White T.C."/>
        </authorList>
    </citation>
    <scope>NUCLEOTIDE SEQUENCE [LARGE SCALE GENOMIC DNA]</scope>
    <source>
        <strain evidence="5">ATCC MYA-4604 / CBS 118893</strain>
    </source>
</reference>
<evidence type="ECO:0000259" key="3">
    <source>
        <dbReference type="Pfam" id="PF24086"/>
    </source>
</evidence>
<dbReference type="InterPro" id="IPR055795">
    <property type="entry name" value="DUF7371"/>
</dbReference>
<name>E5R0I4_ARTGP</name>
<accession>E5R0I4</accession>
<dbReference type="eggNOG" id="ENOG502SRUH">
    <property type="taxonomic scope" value="Eukaryota"/>
</dbReference>
<evidence type="ECO:0000256" key="1">
    <source>
        <dbReference type="SAM" id="MobiDB-lite"/>
    </source>
</evidence>
<dbReference type="GeneID" id="10031813"/>
<feature type="signal peptide" evidence="2">
    <location>
        <begin position="1"/>
        <end position="20"/>
    </location>
</feature>
<feature type="domain" description="DUF7371" evidence="3">
    <location>
        <begin position="308"/>
        <end position="501"/>
    </location>
</feature>
<keyword evidence="2" id="KW-0732">Signal</keyword>
<dbReference type="HOGENOM" id="CLU_529928_0_0_1"/>
<evidence type="ECO:0000313" key="5">
    <source>
        <dbReference type="Proteomes" id="UP000002669"/>
    </source>
</evidence>
<proteinExistence type="predicted"/>
<keyword evidence="5" id="KW-1185">Reference proteome</keyword>
<evidence type="ECO:0000313" key="4">
    <source>
        <dbReference type="EMBL" id="EFQ97543.1"/>
    </source>
</evidence>
<dbReference type="EMBL" id="DS989822">
    <property type="protein sequence ID" value="EFQ97543.1"/>
    <property type="molecule type" value="Genomic_DNA"/>
</dbReference>
<dbReference type="Pfam" id="PF24086">
    <property type="entry name" value="DUF7371"/>
    <property type="match status" value="1"/>
</dbReference>
<dbReference type="VEuPathDB" id="FungiDB:MGYG_00584"/>
<feature type="chain" id="PRO_5003198213" description="DUF7371 domain-containing protein" evidence="2">
    <location>
        <begin position="21"/>
        <end position="506"/>
    </location>
</feature>
<organism evidence="5">
    <name type="scientific">Arthroderma gypseum (strain ATCC MYA-4604 / CBS 118893)</name>
    <name type="common">Microsporum gypseum</name>
    <dbReference type="NCBI Taxonomy" id="535722"/>
    <lineage>
        <taxon>Eukaryota</taxon>
        <taxon>Fungi</taxon>
        <taxon>Dikarya</taxon>
        <taxon>Ascomycota</taxon>
        <taxon>Pezizomycotina</taxon>
        <taxon>Eurotiomycetes</taxon>
        <taxon>Eurotiomycetidae</taxon>
        <taxon>Onygenales</taxon>
        <taxon>Arthrodermataceae</taxon>
        <taxon>Nannizzia</taxon>
    </lineage>
</organism>
<protein>
    <recommendedName>
        <fullName evidence="3">DUF7371 domain-containing protein</fullName>
    </recommendedName>
</protein>
<dbReference type="AlphaFoldDB" id="E5R0I4"/>
<dbReference type="RefSeq" id="XP_003176495.1">
    <property type="nucleotide sequence ID" value="XM_003176447.1"/>
</dbReference>
<dbReference type="OrthoDB" id="5385013at2759"/>
<gene>
    <name evidence="4" type="ORF">MGYG_00584</name>
</gene>